<organism evidence="2 3">
    <name type="scientific">Henosepilachna vigintioctopunctata</name>
    <dbReference type="NCBI Taxonomy" id="420089"/>
    <lineage>
        <taxon>Eukaryota</taxon>
        <taxon>Metazoa</taxon>
        <taxon>Ecdysozoa</taxon>
        <taxon>Arthropoda</taxon>
        <taxon>Hexapoda</taxon>
        <taxon>Insecta</taxon>
        <taxon>Pterygota</taxon>
        <taxon>Neoptera</taxon>
        <taxon>Endopterygota</taxon>
        <taxon>Coleoptera</taxon>
        <taxon>Polyphaga</taxon>
        <taxon>Cucujiformia</taxon>
        <taxon>Coccinelloidea</taxon>
        <taxon>Coccinellidae</taxon>
        <taxon>Epilachninae</taxon>
        <taxon>Epilachnini</taxon>
        <taxon>Henosepilachna</taxon>
    </lineage>
</organism>
<dbReference type="PANTHER" id="PTHR11012:SF30">
    <property type="entry name" value="PROTEIN KINASE-LIKE DOMAIN-CONTAINING"/>
    <property type="match status" value="1"/>
</dbReference>
<dbReference type="EMBL" id="JARQZJ010000011">
    <property type="protein sequence ID" value="KAK9872361.1"/>
    <property type="molecule type" value="Genomic_DNA"/>
</dbReference>
<reference evidence="2 3" key="1">
    <citation type="submission" date="2023-03" db="EMBL/GenBank/DDBJ databases">
        <title>Genome insight into feeding habits of ladybird beetles.</title>
        <authorList>
            <person name="Li H.-S."/>
            <person name="Huang Y.-H."/>
            <person name="Pang H."/>
        </authorList>
    </citation>
    <scope>NUCLEOTIDE SEQUENCE [LARGE SCALE GENOMIC DNA]</scope>
    <source>
        <strain evidence="2">SYSU_2023b</strain>
        <tissue evidence="2">Whole body</tissue>
    </source>
</reference>
<protein>
    <recommendedName>
        <fullName evidence="1">CHK kinase-like domain-containing protein</fullName>
    </recommendedName>
</protein>
<name>A0AAW1TW86_9CUCU</name>
<dbReference type="AlphaFoldDB" id="A0AAW1TW86"/>
<sequence length="405" mass="47536">MNVELSETQKRLVDQIASEEGFKYYNLSLNRGSLKGDGYMGTITVITVEESLTKRKIHLILKAAQTGDQLREKTPIRSAFIRENFIYNVVFKEFYELQKEYNVKDVFDGTAKYYGGVEDTDEECLLLENLKEIGFTMWDRQKPMDSHHVEAVMTQYGRFHALSYALKKFKPDKYDDLSKNLRNIFENVMSEQEVKESTVSAMEKAYKAVHGNAQAIAGLKRFFETSNIFFKDCWRVKDKYTVITHGDCWCNNMMFKYEGTGSQKPSKVYLLDWQLSTTGSPILDISYFFYACSSKHCMDNYNSFLKVYYDSLTAMLNQFGVKIEEIMSFKDLQLQWRIYSKYGMYMAILIIKIMLAKQEEAPELKEMVKENKHMMNMFDVEISNEEEYNKRISNIINHMVRNKFI</sequence>
<dbReference type="Pfam" id="PF02958">
    <property type="entry name" value="EcKL"/>
    <property type="match status" value="1"/>
</dbReference>
<accession>A0AAW1TW86</accession>
<evidence type="ECO:0000313" key="2">
    <source>
        <dbReference type="EMBL" id="KAK9872361.1"/>
    </source>
</evidence>
<proteinExistence type="predicted"/>
<gene>
    <name evidence="2" type="ORF">WA026_017818</name>
</gene>
<feature type="domain" description="CHK kinase-like" evidence="1">
    <location>
        <begin position="125"/>
        <end position="318"/>
    </location>
</feature>
<dbReference type="InterPro" id="IPR011009">
    <property type="entry name" value="Kinase-like_dom_sf"/>
</dbReference>
<dbReference type="InterPro" id="IPR015897">
    <property type="entry name" value="CHK_kinase-like"/>
</dbReference>
<evidence type="ECO:0000259" key="1">
    <source>
        <dbReference type="SMART" id="SM00587"/>
    </source>
</evidence>
<dbReference type="Gene3D" id="3.90.1200.10">
    <property type="match status" value="1"/>
</dbReference>
<dbReference type="SMART" id="SM00587">
    <property type="entry name" value="CHK"/>
    <property type="match status" value="1"/>
</dbReference>
<dbReference type="SUPFAM" id="SSF56112">
    <property type="entry name" value="Protein kinase-like (PK-like)"/>
    <property type="match status" value="1"/>
</dbReference>
<evidence type="ECO:0000313" key="3">
    <source>
        <dbReference type="Proteomes" id="UP001431783"/>
    </source>
</evidence>
<dbReference type="PANTHER" id="PTHR11012">
    <property type="entry name" value="PROTEIN KINASE-LIKE DOMAIN-CONTAINING"/>
    <property type="match status" value="1"/>
</dbReference>
<comment type="caution">
    <text evidence="2">The sequence shown here is derived from an EMBL/GenBank/DDBJ whole genome shotgun (WGS) entry which is preliminary data.</text>
</comment>
<keyword evidence="3" id="KW-1185">Reference proteome</keyword>
<dbReference type="Proteomes" id="UP001431783">
    <property type="component" value="Unassembled WGS sequence"/>
</dbReference>
<dbReference type="InterPro" id="IPR004119">
    <property type="entry name" value="EcKL"/>
</dbReference>